<evidence type="ECO:0000256" key="1">
    <source>
        <dbReference type="SAM" id="Phobius"/>
    </source>
</evidence>
<protein>
    <recommendedName>
        <fullName evidence="2">Bacterial Pleckstrin homology domain-containing protein</fullName>
    </recommendedName>
</protein>
<comment type="caution">
    <text evidence="3">The sequence shown here is derived from an EMBL/GenBank/DDBJ whole genome shotgun (WGS) entry which is preliminary data.</text>
</comment>
<feature type="transmembrane region" description="Helical" evidence="1">
    <location>
        <begin position="252"/>
        <end position="274"/>
    </location>
</feature>
<evidence type="ECO:0000313" key="3">
    <source>
        <dbReference type="EMBL" id="HCL03599.1"/>
    </source>
</evidence>
<accession>A0A3D2X8X0</accession>
<keyword evidence="1" id="KW-0472">Membrane</keyword>
<evidence type="ECO:0000313" key="4">
    <source>
        <dbReference type="Proteomes" id="UP000262969"/>
    </source>
</evidence>
<evidence type="ECO:0000259" key="2">
    <source>
        <dbReference type="Pfam" id="PF10882"/>
    </source>
</evidence>
<feature type="transmembrane region" description="Helical" evidence="1">
    <location>
        <begin position="6"/>
        <end position="28"/>
    </location>
</feature>
<proteinExistence type="predicted"/>
<dbReference type="EMBL" id="DPVV01000481">
    <property type="protein sequence ID" value="HCL03599.1"/>
    <property type="molecule type" value="Genomic_DNA"/>
</dbReference>
<feature type="transmembrane region" description="Helical" evidence="1">
    <location>
        <begin position="65"/>
        <end position="82"/>
    </location>
</feature>
<keyword evidence="1" id="KW-0812">Transmembrane</keyword>
<feature type="transmembrane region" description="Helical" evidence="1">
    <location>
        <begin position="88"/>
        <end position="108"/>
    </location>
</feature>
<gene>
    <name evidence="3" type="ORF">DHW61_14525</name>
</gene>
<dbReference type="Pfam" id="PF10882">
    <property type="entry name" value="bPH_5"/>
    <property type="match status" value="1"/>
</dbReference>
<keyword evidence="1" id="KW-1133">Transmembrane helix</keyword>
<dbReference type="AlphaFoldDB" id="A0A3D2X8X0"/>
<organism evidence="3 4">
    <name type="scientific">Lachnoclostridium phytofermentans</name>
    <dbReference type="NCBI Taxonomy" id="66219"/>
    <lineage>
        <taxon>Bacteria</taxon>
        <taxon>Bacillati</taxon>
        <taxon>Bacillota</taxon>
        <taxon>Clostridia</taxon>
        <taxon>Lachnospirales</taxon>
        <taxon>Lachnospiraceae</taxon>
    </lineage>
</organism>
<feature type="transmembrane region" description="Helical" evidence="1">
    <location>
        <begin position="146"/>
        <end position="166"/>
    </location>
</feature>
<feature type="transmembrane region" description="Helical" evidence="1">
    <location>
        <begin position="178"/>
        <end position="198"/>
    </location>
</feature>
<name>A0A3D2X8X0_9FIRM</name>
<dbReference type="Proteomes" id="UP000262969">
    <property type="component" value="Unassembled WGS sequence"/>
</dbReference>
<feature type="domain" description="Bacterial Pleckstrin homology" evidence="2">
    <location>
        <begin position="370"/>
        <end position="457"/>
    </location>
</feature>
<sequence length="467" mass="54263">MRRYLVMIVNIIMLISMLPILPIIYYLMINEAEPKKNIVLGVTLPADQLDNSTVLQIVARYKKELRIWTICLIPVLIIPFFIKSFAIGFSIQMLWILVVVMLSFYPFAKYNQQLLKIKKDRDWVVTYTNTVVVDMRAASEIQVRGLTIWYLLLSVISFAPIGYAIFKWKQDEYFKWNITLLVTMASITLLCFLMNFLLRRQKGEVISEDSLRNTTMTRIRRKAWNDCFLSIAVCNTVYVVITYFYLNNKMISTMNFMLATMLYSVVIVFISIYSEFKVRKLQRKFSIDQPMDVVVDDDSNWIFGMLYYNPRDKHTLIAKRVGIGTTYNLATKAGKVITGLVLIALLSIPLSCVWIFFEEFTPISLQVENQEVIATHLKEEYKIPLNEIIELEYLTSLPRTSKKVGTGMDNLYKGDFSVKGYGNCEVCLNPETEAFLVLHTKEETYIFSDETTEKTLEVYKELKEVVQ</sequence>
<feature type="transmembrane region" description="Helical" evidence="1">
    <location>
        <begin position="227"/>
        <end position="246"/>
    </location>
</feature>
<reference evidence="3 4" key="1">
    <citation type="journal article" date="2018" name="Nat. Biotechnol.">
        <title>A standardized bacterial taxonomy based on genome phylogeny substantially revises the tree of life.</title>
        <authorList>
            <person name="Parks D.H."/>
            <person name="Chuvochina M."/>
            <person name="Waite D.W."/>
            <person name="Rinke C."/>
            <person name="Skarshewski A."/>
            <person name="Chaumeil P.A."/>
            <person name="Hugenholtz P."/>
        </authorList>
    </citation>
    <scope>NUCLEOTIDE SEQUENCE [LARGE SCALE GENOMIC DNA]</scope>
    <source>
        <strain evidence="3">UBA11728</strain>
    </source>
</reference>
<feature type="transmembrane region" description="Helical" evidence="1">
    <location>
        <begin position="336"/>
        <end position="357"/>
    </location>
</feature>
<dbReference type="InterPro" id="IPR027783">
    <property type="entry name" value="Bacterial_PH-related"/>
</dbReference>